<evidence type="ECO:0000313" key="3">
    <source>
        <dbReference type="Proteomes" id="UP000053354"/>
    </source>
</evidence>
<dbReference type="Pfam" id="PF08858">
    <property type="entry name" value="IDEAL"/>
    <property type="match status" value="1"/>
</dbReference>
<reference evidence="2" key="1">
    <citation type="submission" date="2016-10" db="EMBL/GenBank/DDBJ databases">
        <authorList>
            <person name="See-Too W.S."/>
        </authorList>
    </citation>
    <scope>NUCLEOTIDE SEQUENCE</scope>
    <source>
        <strain evidence="2">L10.15</strain>
    </source>
</reference>
<dbReference type="OrthoDB" id="2427704at2"/>
<organism evidence="2 3">
    <name type="scientific">Planococcus versutus</name>
    <dbReference type="NCBI Taxonomy" id="1302659"/>
    <lineage>
        <taxon>Bacteria</taxon>
        <taxon>Bacillati</taxon>
        <taxon>Bacillota</taxon>
        <taxon>Bacilli</taxon>
        <taxon>Bacillales</taxon>
        <taxon>Caryophanaceae</taxon>
        <taxon>Planococcus</taxon>
    </lineage>
</organism>
<evidence type="ECO:0000313" key="2">
    <source>
        <dbReference type="EMBL" id="ANU25501.1"/>
    </source>
</evidence>
<protein>
    <submittedName>
        <fullName evidence="2">Group-specific protein</fullName>
    </submittedName>
</protein>
<feature type="domain" description="IDEAL" evidence="1">
    <location>
        <begin position="64"/>
        <end position="99"/>
    </location>
</feature>
<keyword evidence="3" id="KW-1185">Reference proteome</keyword>
<dbReference type="EMBL" id="CP016540">
    <property type="protein sequence ID" value="ANU25501.1"/>
    <property type="molecule type" value="Genomic_DNA"/>
</dbReference>
<dbReference type="Proteomes" id="UP000053354">
    <property type="component" value="Chromosome"/>
</dbReference>
<name>A0A1B1RX32_9BACL</name>
<dbReference type="RefSeq" id="WP_065524093.1">
    <property type="nucleotide sequence ID" value="NZ_CP016540.2"/>
</dbReference>
<dbReference type="SMART" id="SM00914">
    <property type="entry name" value="IDEAL"/>
    <property type="match status" value="1"/>
</dbReference>
<dbReference type="InterPro" id="IPR027393">
    <property type="entry name" value="Virus_scaffolding_prot_C"/>
</dbReference>
<dbReference type="STRING" id="1302659.I858_000210"/>
<dbReference type="Gene3D" id="4.10.810.10">
    <property type="entry name" value="Virus Scaffolding Protein, Chain A"/>
    <property type="match status" value="1"/>
</dbReference>
<gene>
    <name evidence="2" type="ORF">I858_000210</name>
</gene>
<dbReference type="InterPro" id="IPR014957">
    <property type="entry name" value="IDEAL_dom"/>
</dbReference>
<dbReference type="KEGG" id="pll:I858_000210"/>
<proteinExistence type="predicted"/>
<accession>A0A1B1RX32</accession>
<evidence type="ECO:0000259" key="1">
    <source>
        <dbReference type="SMART" id="SM00914"/>
    </source>
</evidence>
<sequence>MGTNKTILKISDWVKGKSRHDELIIGFVDSMDVLKEAVNVTIVESDNEEMIGMTIPMSIHQVETIPESVNKDVAQLSFLIDLALATDDKEWFQELSAQLTDKKQAIN</sequence>
<dbReference type="AlphaFoldDB" id="A0A1B1RX32"/>